<dbReference type="InterPro" id="IPR011335">
    <property type="entry name" value="Restrct_endonuc-II-like"/>
</dbReference>
<feature type="domain" description="Type II restriction endonuclease EcoO109IR" evidence="1">
    <location>
        <begin position="12"/>
        <end position="199"/>
    </location>
</feature>
<evidence type="ECO:0000313" key="3">
    <source>
        <dbReference type="Proteomes" id="UP000095712"/>
    </source>
</evidence>
<name>A0A174TBI6_9FIRM</name>
<evidence type="ECO:0000259" key="1">
    <source>
        <dbReference type="Pfam" id="PF14511"/>
    </source>
</evidence>
<dbReference type="CDD" id="cd22345">
    <property type="entry name" value="PDDEXK_nuclease"/>
    <property type="match status" value="1"/>
</dbReference>
<dbReference type="SUPFAM" id="SSF52980">
    <property type="entry name" value="Restriction endonuclease-like"/>
    <property type="match status" value="1"/>
</dbReference>
<dbReference type="AlphaFoldDB" id="A0A174TBI6"/>
<dbReference type="Proteomes" id="UP000095712">
    <property type="component" value="Unassembled WGS sequence"/>
</dbReference>
<gene>
    <name evidence="2" type="ORF">ERS852523_03816</name>
</gene>
<dbReference type="OrthoDB" id="449755at2"/>
<protein>
    <recommendedName>
        <fullName evidence="1">Type II restriction endonuclease EcoO109IR domain-containing protein</fullName>
    </recommendedName>
</protein>
<reference evidence="2 3" key="1">
    <citation type="submission" date="2015-09" db="EMBL/GenBank/DDBJ databases">
        <authorList>
            <consortium name="Pathogen Informatics"/>
        </authorList>
    </citation>
    <scope>NUCLEOTIDE SEQUENCE [LARGE SCALE GENOMIC DNA]</scope>
    <source>
        <strain evidence="2 3">2789STDY5834911</strain>
    </source>
</reference>
<dbReference type="Pfam" id="PF14511">
    <property type="entry name" value="RE_EcoO109I"/>
    <property type="match status" value="1"/>
</dbReference>
<evidence type="ECO:0000313" key="2">
    <source>
        <dbReference type="EMBL" id="CUQ06456.1"/>
    </source>
</evidence>
<sequence length="246" mass="27529">MPLNNSYDEQAVIQAIASALETFYGTLIEKIDGLNIQKVMKRKNPYLYRAKAMQSATEIVDSVLTAFVSSSEETIFGNCFFEPIAIAASGGNKALAEGIDIMIQNNETNTISAIAVKSGPSVFNADSKKRQEQNFTAASKLAQQAKARYEAYIGYCYGKKKESGRGKPKMYQELAGKRFWAELTGDEDFYIKIIGYMGTMPEKYVADYKESYNRAANRLVREFSNSFCREDGSIDWEKLVEFNSGD</sequence>
<proteinExistence type="predicted"/>
<dbReference type="RefSeq" id="WP_022140548.1">
    <property type="nucleotide sequence ID" value="NZ_CZAW01000066.1"/>
</dbReference>
<accession>A0A174TBI6</accession>
<dbReference type="InterPro" id="IPR032793">
    <property type="entry name" value="RE_EcoO109IR"/>
</dbReference>
<organism evidence="2 3">
    <name type="scientific">Blautia wexlerae</name>
    <dbReference type="NCBI Taxonomy" id="418240"/>
    <lineage>
        <taxon>Bacteria</taxon>
        <taxon>Bacillati</taxon>
        <taxon>Bacillota</taxon>
        <taxon>Clostridia</taxon>
        <taxon>Lachnospirales</taxon>
        <taxon>Lachnospiraceae</taxon>
        <taxon>Blautia</taxon>
    </lineage>
</organism>
<dbReference type="EMBL" id="CZAW01000066">
    <property type="protein sequence ID" value="CUQ06456.1"/>
    <property type="molecule type" value="Genomic_DNA"/>
</dbReference>